<dbReference type="Gene3D" id="3.40.50.300">
    <property type="entry name" value="P-loop containing nucleotide triphosphate hydrolases"/>
    <property type="match status" value="1"/>
</dbReference>
<feature type="transmembrane region" description="Helical" evidence="16">
    <location>
        <begin position="471"/>
        <end position="493"/>
    </location>
</feature>
<keyword evidence="9" id="KW-0406">Ion transport</keyword>
<feature type="binding site" evidence="14">
    <location>
        <begin position="130"/>
        <end position="133"/>
    </location>
    <ligand>
        <name>GTP</name>
        <dbReference type="ChEBI" id="CHEBI:37565"/>
        <label>1</label>
    </ligand>
</feature>
<keyword evidence="15" id="KW-0460">Magnesium</keyword>
<dbReference type="SUPFAM" id="SSF52540">
    <property type="entry name" value="P-loop containing nucleoside triphosphate hydrolases"/>
    <property type="match status" value="1"/>
</dbReference>
<dbReference type="AlphaFoldDB" id="A0A0F0CLA1"/>
<feature type="transmembrane region" description="Helical" evidence="16">
    <location>
        <begin position="368"/>
        <end position="387"/>
    </location>
</feature>
<evidence type="ECO:0000256" key="7">
    <source>
        <dbReference type="ARBA" id="ARBA00022989"/>
    </source>
</evidence>
<dbReference type="InterPro" id="IPR011640">
    <property type="entry name" value="Fe2_transport_prot_B_C"/>
</dbReference>
<evidence type="ECO:0000256" key="11">
    <source>
        <dbReference type="ARBA" id="ARBA00023136"/>
    </source>
</evidence>
<feature type="transmembrane region" description="Helical" evidence="16">
    <location>
        <begin position="442"/>
        <end position="465"/>
    </location>
</feature>
<keyword evidence="11 16" id="KW-0472">Membrane</keyword>
<dbReference type="CDD" id="cd01879">
    <property type="entry name" value="FeoB"/>
    <property type="match status" value="1"/>
</dbReference>
<keyword evidence="19" id="KW-1185">Reference proteome</keyword>
<dbReference type="InterPro" id="IPR050860">
    <property type="entry name" value="FeoB_GTPase"/>
</dbReference>
<dbReference type="EMBL" id="JYNY01000403">
    <property type="protein sequence ID" value="KJJ84118.1"/>
    <property type="molecule type" value="Genomic_DNA"/>
</dbReference>
<reference evidence="18 19" key="1">
    <citation type="submission" date="2015-02" db="EMBL/GenBank/DDBJ databases">
        <title>Single-cell genomics of uncultivated deep-branching MTB reveals a conserved set of magnetosome genes.</title>
        <authorList>
            <person name="Kolinko S."/>
            <person name="Richter M."/>
            <person name="Glockner F.O."/>
            <person name="Brachmann A."/>
            <person name="Schuler D."/>
        </authorList>
    </citation>
    <scope>NUCLEOTIDE SEQUENCE [LARGE SCALE GENOMIC DNA]</scope>
    <source>
        <strain evidence="18">SKK-01</strain>
    </source>
</reference>
<dbReference type="GO" id="GO:0015093">
    <property type="term" value="F:ferrous iron transmembrane transporter activity"/>
    <property type="evidence" value="ECO:0007669"/>
    <property type="project" value="UniProtKB-UniRule"/>
</dbReference>
<evidence type="ECO:0000256" key="13">
    <source>
        <dbReference type="NCBIfam" id="TIGR00437"/>
    </source>
</evidence>
<proteinExistence type="inferred from homology"/>
<evidence type="ECO:0000256" key="6">
    <source>
        <dbReference type="ARBA" id="ARBA00022741"/>
    </source>
</evidence>
<keyword evidence="7 16" id="KW-1133">Transmembrane helix</keyword>
<feature type="binding site" evidence="14">
    <location>
        <begin position="70"/>
        <end position="73"/>
    </location>
    <ligand>
        <name>GTP</name>
        <dbReference type="ChEBI" id="CHEBI:37565"/>
        <label>1</label>
    </ligand>
</feature>
<evidence type="ECO:0000256" key="2">
    <source>
        <dbReference type="ARBA" id="ARBA00022448"/>
    </source>
</evidence>
<name>A0A0F0CLA1_9BACT</name>
<dbReference type="PATRIC" id="fig|1609969.3.peg.2165"/>
<keyword evidence="6 14" id="KW-0547">Nucleotide-binding</keyword>
<dbReference type="InterPro" id="IPR041069">
    <property type="entry name" value="FeoB_Cyto"/>
</dbReference>
<dbReference type="PRINTS" id="PR00326">
    <property type="entry name" value="GTP1OBG"/>
</dbReference>
<evidence type="ECO:0000256" key="15">
    <source>
        <dbReference type="PIRSR" id="PIRSR603373-2"/>
    </source>
</evidence>
<evidence type="ECO:0000313" key="18">
    <source>
        <dbReference type="EMBL" id="KJJ84118.1"/>
    </source>
</evidence>
<evidence type="ECO:0000256" key="4">
    <source>
        <dbReference type="ARBA" id="ARBA00022496"/>
    </source>
</evidence>
<organism evidence="18 19">
    <name type="scientific">Candidatus Omnitrophus magneticus</name>
    <dbReference type="NCBI Taxonomy" id="1609969"/>
    <lineage>
        <taxon>Bacteria</taxon>
        <taxon>Pseudomonadati</taxon>
        <taxon>Candidatus Omnitrophota</taxon>
        <taxon>Candidatus Omnitrophus</taxon>
    </lineage>
</organism>
<evidence type="ECO:0000256" key="1">
    <source>
        <dbReference type="ARBA" id="ARBA00004651"/>
    </source>
</evidence>
<dbReference type="PANTHER" id="PTHR43185:SF1">
    <property type="entry name" value="FE(2+) TRANSPORTER FEOB"/>
    <property type="match status" value="1"/>
</dbReference>
<feature type="binding site" evidence="14">
    <location>
        <begin position="24"/>
        <end position="31"/>
    </location>
    <ligand>
        <name>GTP</name>
        <dbReference type="ChEBI" id="CHEBI:37565"/>
        <label>1</label>
    </ligand>
</feature>
<comment type="function">
    <text evidence="16">Probable transporter of a GTP-driven Fe(2+) uptake system.</text>
</comment>
<evidence type="ECO:0000256" key="10">
    <source>
        <dbReference type="ARBA" id="ARBA00023134"/>
    </source>
</evidence>
<feature type="transmembrane region" description="Helical" evidence="16">
    <location>
        <begin position="298"/>
        <end position="322"/>
    </location>
</feature>
<dbReference type="InterPro" id="IPR011642">
    <property type="entry name" value="Gate_dom"/>
</dbReference>
<evidence type="ECO:0000256" key="16">
    <source>
        <dbReference type="RuleBase" id="RU362098"/>
    </source>
</evidence>
<feature type="binding site" evidence="14">
    <location>
        <begin position="49"/>
        <end position="53"/>
    </location>
    <ligand>
        <name>GTP</name>
        <dbReference type="ChEBI" id="CHEBI:37565"/>
        <label>1</label>
    </ligand>
</feature>
<keyword evidence="4 16" id="KW-0410">Iron transport</keyword>
<evidence type="ECO:0000256" key="3">
    <source>
        <dbReference type="ARBA" id="ARBA00022475"/>
    </source>
</evidence>
<dbReference type="Pfam" id="PF02421">
    <property type="entry name" value="FeoB_N"/>
    <property type="match status" value="1"/>
</dbReference>
<evidence type="ECO:0000256" key="12">
    <source>
        <dbReference type="ARBA" id="ARBA00031200"/>
    </source>
</evidence>
<feature type="transmembrane region" description="Helical" evidence="16">
    <location>
        <begin position="525"/>
        <end position="543"/>
    </location>
</feature>
<evidence type="ECO:0000256" key="9">
    <source>
        <dbReference type="ARBA" id="ARBA00023065"/>
    </source>
</evidence>
<comment type="subcellular location">
    <subcellularLocation>
        <location evidence="16">Cell inner membrane</location>
        <topology evidence="16">Multi-pass membrane protein</topology>
    </subcellularLocation>
    <subcellularLocation>
        <location evidence="1">Cell membrane</location>
        <topology evidence="1">Multi-pass membrane protein</topology>
    </subcellularLocation>
</comment>
<keyword evidence="2 16" id="KW-0813">Transport</keyword>
<dbReference type="Pfam" id="PF07670">
    <property type="entry name" value="Gate"/>
    <property type="match status" value="2"/>
</dbReference>
<keyword evidence="10 14" id="KW-0342">GTP-binding</keyword>
<dbReference type="Gene3D" id="1.10.287.1770">
    <property type="match status" value="1"/>
</dbReference>
<evidence type="ECO:0000256" key="8">
    <source>
        <dbReference type="ARBA" id="ARBA00023004"/>
    </source>
</evidence>
<gene>
    <name evidence="18" type="ORF">OMAG_002035</name>
</gene>
<feature type="transmembrane region" description="Helical" evidence="16">
    <location>
        <begin position="602"/>
        <end position="620"/>
    </location>
</feature>
<dbReference type="NCBIfam" id="TIGR00231">
    <property type="entry name" value="small_GTP"/>
    <property type="match status" value="1"/>
</dbReference>
<dbReference type="InterPro" id="IPR006073">
    <property type="entry name" value="GTP-bd"/>
</dbReference>
<dbReference type="InterPro" id="IPR030389">
    <property type="entry name" value="G_FEOB_dom"/>
</dbReference>
<dbReference type="InterPro" id="IPR003373">
    <property type="entry name" value="Fe2_transport_prot-B"/>
</dbReference>
<dbReference type="GO" id="GO:0005886">
    <property type="term" value="C:plasma membrane"/>
    <property type="evidence" value="ECO:0007669"/>
    <property type="project" value="UniProtKB-SubCell"/>
</dbReference>
<evidence type="ECO:0000313" key="19">
    <source>
        <dbReference type="Proteomes" id="UP000033428"/>
    </source>
</evidence>
<dbReference type="Pfam" id="PF17910">
    <property type="entry name" value="FeoB_Cyto"/>
    <property type="match status" value="1"/>
</dbReference>
<dbReference type="GO" id="GO:0046872">
    <property type="term" value="F:metal ion binding"/>
    <property type="evidence" value="ECO:0007669"/>
    <property type="project" value="UniProtKB-KW"/>
</dbReference>
<keyword evidence="15" id="KW-0479">Metal-binding</keyword>
<dbReference type="InterPro" id="IPR027417">
    <property type="entry name" value="P-loop_NTPase"/>
</dbReference>
<feature type="domain" description="FeoB-type G" evidence="17">
    <location>
        <begin position="17"/>
        <end position="179"/>
    </location>
</feature>
<dbReference type="PROSITE" id="PS51711">
    <property type="entry name" value="G_FEOB"/>
    <property type="match status" value="1"/>
</dbReference>
<keyword evidence="3" id="KW-1003">Cell membrane</keyword>
<dbReference type="GO" id="GO:0005525">
    <property type="term" value="F:GTP binding"/>
    <property type="evidence" value="ECO:0007669"/>
    <property type="project" value="UniProtKB-KW"/>
</dbReference>
<feature type="transmembrane region" description="Helical" evidence="16">
    <location>
        <begin position="407"/>
        <end position="430"/>
    </location>
</feature>
<evidence type="ECO:0000256" key="14">
    <source>
        <dbReference type="PIRSR" id="PIRSR603373-1"/>
    </source>
</evidence>
<feature type="binding site" evidence="15">
    <location>
        <position position="35"/>
    </location>
    <ligand>
        <name>Mg(2+)</name>
        <dbReference type="ChEBI" id="CHEBI:18420"/>
        <label>2</label>
    </ligand>
</feature>
<comment type="similarity">
    <text evidence="16">Belongs to the TRAFAC class TrmE-Era-EngA-EngB-Septin-like GTPase superfamily. FeoB GTPase (TC 9.A.8) family.</text>
</comment>
<feature type="binding site" evidence="15">
    <location>
        <position position="38"/>
    </location>
    <ligand>
        <name>Mg(2+)</name>
        <dbReference type="ChEBI" id="CHEBI:18420"/>
        <label>2</label>
    </ligand>
</feature>
<comment type="caution">
    <text evidence="18">The sequence shown here is derived from an EMBL/GenBank/DDBJ whole genome shotgun (WGS) entry which is preliminary data.</text>
</comment>
<dbReference type="Pfam" id="PF07664">
    <property type="entry name" value="FeoB_C"/>
    <property type="match status" value="1"/>
</dbReference>
<evidence type="ECO:0000256" key="5">
    <source>
        <dbReference type="ARBA" id="ARBA00022692"/>
    </source>
</evidence>
<dbReference type="NCBIfam" id="TIGR00437">
    <property type="entry name" value="feoB"/>
    <property type="match status" value="1"/>
</dbReference>
<dbReference type="InterPro" id="IPR005225">
    <property type="entry name" value="Small_GTP-bd"/>
</dbReference>
<keyword evidence="8 16" id="KW-0408">Iron</keyword>
<evidence type="ECO:0000259" key="17">
    <source>
        <dbReference type="PROSITE" id="PS51711"/>
    </source>
</evidence>
<keyword evidence="5 16" id="KW-0812">Transmembrane</keyword>
<protein>
    <recommendedName>
        <fullName evidence="12 13">Ferrous iron transport protein B</fullName>
    </recommendedName>
</protein>
<dbReference type="PANTHER" id="PTHR43185">
    <property type="entry name" value="FERROUS IRON TRANSPORT PROTEIN B"/>
    <property type="match status" value="1"/>
</dbReference>
<dbReference type="Proteomes" id="UP000033428">
    <property type="component" value="Unassembled WGS sequence"/>
</dbReference>
<feature type="transmembrane region" description="Helical" evidence="16">
    <location>
        <begin position="632"/>
        <end position="653"/>
    </location>
</feature>
<sequence>MFYGAISWRKGLTKMDKKKIAIVGNPNVGKSVLFNVMTKQYVTVSNYPGTTVEVSRGEAKILGVKYDVVDTPGMYSLFSLTEEEKVSRNILQNENISIVLHVVDAKNLERMLSLTIQLIESGMPLILVLNIMDEAHKEGVSVDLNSLEEVLGIPVVSTVSVSGEGIDALFQKISRYEYKVLPVPVEYFLDKSIKRMEELLDENSSENFSKRAIALLLFQEDSEISARIFKNSSNSKKIQTFIEEVKLEYPYPLVYVMALDRAKRVQKIISSTVISVKEKGISFREKLSRVTMNPLTGFPLLFLILYFGLYKFVGVFGAGTVVDFLDEKIFDVHIYPFLTEIIKKIIPISVFADLFIGEYGMLTLGLRYAIMLILPIVSFFFLVFSVIEDTGYLPRLAMLIDRTFKSMGLSGRAVIPIVLGFGCDTMATMVTRTLPTKRERVIATMLLALAVPCSAQLGVILGLLGTREKALMIWAFIIMIVFLFTGFLAANVLPGERPSFYMEIPPLRFPKISNIIVKTYVRVKWYLWEVLPLFLGASVLIWLGRLTGIFDLSIKLLEGPVKFIGLPVETAKVFLFGFFRRDYGAAGLYDMVKHGFLNDREIIVAAVALTLFLPCIAQFLMNVKERGWKTGVSISVFVLFFAFFVSYLINVVLSKFGIFG</sequence>
<accession>A0A0F0CLA1</accession>
<feature type="transmembrane region" description="Helical" evidence="16">
    <location>
        <begin position="334"/>
        <end position="356"/>
    </location>
</feature>